<name>A0A9K3DF39_9EUKA</name>
<evidence type="ECO:0000313" key="1">
    <source>
        <dbReference type="EMBL" id="GIQ92809.1"/>
    </source>
</evidence>
<dbReference type="AlphaFoldDB" id="A0A9K3DF39"/>
<feature type="non-terminal residue" evidence="1">
    <location>
        <position position="1"/>
    </location>
</feature>
<organism evidence="1 2">
    <name type="scientific">Kipferlia bialata</name>
    <dbReference type="NCBI Taxonomy" id="797122"/>
    <lineage>
        <taxon>Eukaryota</taxon>
        <taxon>Metamonada</taxon>
        <taxon>Carpediemonas-like organisms</taxon>
        <taxon>Kipferlia</taxon>
    </lineage>
</organism>
<keyword evidence="2" id="KW-1185">Reference proteome</keyword>
<protein>
    <submittedName>
        <fullName evidence="1">Uncharacterized protein</fullName>
    </submittedName>
</protein>
<dbReference type="Proteomes" id="UP000265618">
    <property type="component" value="Unassembled WGS sequence"/>
</dbReference>
<accession>A0A9K3DF39</accession>
<reference evidence="1 2" key="1">
    <citation type="journal article" date="2018" name="PLoS ONE">
        <title>The draft genome of Kipferlia bialata reveals reductive genome evolution in fornicate parasites.</title>
        <authorList>
            <person name="Tanifuji G."/>
            <person name="Takabayashi S."/>
            <person name="Kume K."/>
            <person name="Takagi M."/>
            <person name="Nakayama T."/>
            <person name="Kamikawa R."/>
            <person name="Inagaki Y."/>
            <person name="Hashimoto T."/>
        </authorList>
    </citation>
    <scope>NUCLEOTIDE SEQUENCE [LARGE SCALE GENOMIC DNA]</scope>
    <source>
        <strain evidence="1">NY0173</strain>
    </source>
</reference>
<proteinExistence type="predicted"/>
<gene>
    <name evidence="1" type="ORF">KIPB_016799</name>
</gene>
<dbReference type="EMBL" id="BDIP01010612">
    <property type="protein sequence ID" value="GIQ92809.1"/>
    <property type="molecule type" value="Genomic_DNA"/>
</dbReference>
<comment type="caution">
    <text evidence="1">The sequence shown here is derived from an EMBL/GenBank/DDBJ whole genome shotgun (WGS) entry which is preliminary data.</text>
</comment>
<evidence type="ECO:0000313" key="2">
    <source>
        <dbReference type="Proteomes" id="UP000265618"/>
    </source>
</evidence>
<sequence length="44" mass="4719">KVFSVPVHCVIKTVDLNDVRDNVGVNMSGSSLLSPLDGAFLFEV</sequence>